<dbReference type="Proteomes" id="UP000315677">
    <property type="component" value="Unassembled WGS sequence"/>
</dbReference>
<dbReference type="InterPro" id="IPR006115">
    <property type="entry name" value="6PGDH_NADP-bd"/>
</dbReference>
<dbReference type="SUPFAM" id="SSF48179">
    <property type="entry name" value="6-phosphogluconate dehydrogenase C-terminal domain-like"/>
    <property type="match status" value="1"/>
</dbReference>
<organism evidence="7 8">
    <name type="scientific">Pseudonocardia kunmingensis</name>
    <dbReference type="NCBI Taxonomy" id="630975"/>
    <lineage>
        <taxon>Bacteria</taxon>
        <taxon>Bacillati</taxon>
        <taxon>Actinomycetota</taxon>
        <taxon>Actinomycetes</taxon>
        <taxon>Pseudonocardiales</taxon>
        <taxon>Pseudonocardiaceae</taxon>
        <taxon>Pseudonocardia</taxon>
    </lineage>
</organism>
<evidence type="ECO:0000256" key="1">
    <source>
        <dbReference type="ARBA" id="ARBA00009080"/>
    </source>
</evidence>
<proteinExistence type="inferred from homology"/>
<dbReference type="Pfam" id="PF14833">
    <property type="entry name" value="NAD_binding_11"/>
    <property type="match status" value="1"/>
</dbReference>
<keyword evidence="3" id="KW-0520">NAD</keyword>
<dbReference type="PANTHER" id="PTHR22981:SF80">
    <property type="entry name" value="BLR4309 PROTEIN"/>
    <property type="match status" value="1"/>
</dbReference>
<dbReference type="GO" id="GO:0051287">
    <property type="term" value="F:NAD binding"/>
    <property type="evidence" value="ECO:0007669"/>
    <property type="project" value="InterPro"/>
</dbReference>
<gene>
    <name evidence="7" type="ORF">FB558_8465</name>
</gene>
<dbReference type="InterPro" id="IPR013328">
    <property type="entry name" value="6PGD_dom2"/>
</dbReference>
<dbReference type="Gene3D" id="3.40.50.720">
    <property type="entry name" value="NAD(P)-binding Rossmann-like Domain"/>
    <property type="match status" value="1"/>
</dbReference>
<evidence type="ECO:0000256" key="2">
    <source>
        <dbReference type="ARBA" id="ARBA00023002"/>
    </source>
</evidence>
<keyword evidence="8" id="KW-1185">Reference proteome</keyword>
<evidence type="ECO:0000313" key="8">
    <source>
        <dbReference type="Proteomes" id="UP000315677"/>
    </source>
</evidence>
<comment type="similarity">
    <text evidence="1">Belongs to the HIBADH-related family.</text>
</comment>
<evidence type="ECO:0000259" key="6">
    <source>
        <dbReference type="Pfam" id="PF14833"/>
    </source>
</evidence>
<evidence type="ECO:0000259" key="5">
    <source>
        <dbReference type="Pfam" id="PF03446"/>
    </source>
</evidence>
<feature type="active site" evidence="4">
    <location>
        <position position="170"/>
    </location>
</feature>
<accession>A0A543CXW3</accession>
<dbReference type="AlphaFoldDB" id="A0A543CXW3"/>
<evidence type="ECO:0000313" key="7">
    <source>
        <dbReference type="EMBL" id="TQM01946.1"/>
    </source>
</evidence>
<comment type="caution">
    <text evidence="7">The sequence shown here is derived from an EMBL/GenBank/DDBJ whole genome shotgun (WGS) entry which is preliminary data.</text>
</comment>
<name>A0A543CXW3_9PSEU</name>
<dbReference type="GO" id="GO:0050661">
    <property type="term" value="F:NADP binding"/>
    <property type="evidence" value="ECO:0007669"/>
    <property type="project" value="InterPro"/>
</dbReference>
<feature type="domain" description="6-phosphogluconate dehydrogenase NADP-binding" evidence="5">
    <location>
        <begin position="5"/>
        <end position="154"/>
    </location>
</feature>
<dbReference type="Gene3D" id="1.10.1040.10">
    <property type="entry name" value="N-(1-d-carboxylethyl)-l-norvaline Dehydrogenase, domain 2"/>
    <property type="match status" value="1"/>
</dbReference>
<dbReference type="InterPro" id="IPR015815">
    <property type="entry name" value="HIBADH-related"/>
</dbReference>
<dbReference type="SUPFAM" id="SSF51735">
    <property type="entry name" value="NAD(P)-binding Rossmann-fold domains"/>
    <property type="match status" value="1"/>
</dbReference>
<dbReference type="PANTHER" id="PTHR22981">
    <property type="entry name" value="3-HYDROXYISOBUTYRATE DEHYDROGENASE-RELATED"/>
    <property type="match status" value="1"/>
</dbReference>
<dbReference type="PIRSF" id="PIRSF000103">
    <property type="entry name" value="HIBADH"/>
    <property type="match status" value="1"/>
</dbReference>
<evidence type="ECO:0000256" key="3">
    <source>
        <dbReference type="ARBA" id="ARBA00023027"/>
    </source>
</evidence>
<reference evidence="7 8" key="1">
    <citation type="submission" date="2019-06" db="EMBL/GenBank/DDBJ databases">
        <title>Sequencing the genomes of 1000 actinobacteria strains.</title>
        <authorList>
            <person name="Klenk H.-P."/>
        </authorList>
    </citation>
    <scope>NUCLEOTIDE SEQUENCE [LARGE SCALE GENOMIC DNA]</scope>
    <source>
        <strain evidence="7 8">DSM 45301</strain>
    </source>
</reference>
<dbReference type="InterPro" id="IPR029154">
    <property type="entry name" value="HIBADH-like_NADP-bd"/>
</dbReference>
<dbReference type="RefSeq" id="WP_211367226.1">
    <property type="nucleotide sequence ID" value="NZ_VFPA01000008.1"/>
</dbReference>
<keyword evidence="2" id="KW-0560">Oxidoreductase</keyword>
<dbReference type="InterPro" id="IPR036291">
    <property type="entry name" value="NAD(P)-bd_dom_sf"/>
</dbReference>
<dbReference type="Pfam" id="PF03446">
    <property type="entry name" value="NAD_binding_2"/>
    <property type="match status" value="1"/>
</dbReference>
<dbReference type="EMBL" id="VFPA01000008">
    <property type="protein sequence ID" value="TQM01946.1"/>
    <property type="molecule type" value="Genomic_DNA"/>
</dbReference>
<dbReference type="GO" id="GO:0016616">
    <property type="term" value="F:oxidoreductase activity, acting on the CH-OH group of donors, NAD or NADP as acceptor"/>
    <property type="evidence" value="ECO:0007669"/>
    <property type="project" value="TreeGrafter"/>
</dbReference>
<dbReference type="InterPro" id="IPR008927">
    <property type="entry name" value="6-PGluconate_DH-like_C_sf"/>
</dbReference>
<protein>
    <submittedName>
        <fullName evidence="7">3-hydroxyisobutyrate dehydrogenase</fullName>
    </submittedName>
</protein>
<evidence type="ECO:0000256" key="4">
    <source>
        <dbReference type="PIRSR" id="PIRSR000103-1"/>
    </source>
</evidence>
<sequence>MTTTRIALCGLGQMGLPVAGRLATAHDVLAYDISVERRAMAEAHERVTTTDRLDDLAACDTIVLCLPNPAVSRSVLGDLAGTISQGTLVVETSTVLPTDVREWATLLAPAGARVLDAAILSGVAQMESGTATLLVGGSTTDVESARGVLDALGGAGWSRFGDLGTGMAAKVVNNGVAHAVMVVLVEAFAMARAEGVDLADVAAVLERPDGGLVRPLTHRVMERVARGEYEGGMPLEAARKDSTLALAMAQRSGTPLFATQAAQSVYDLALAAGLGRADYAAVATLWEGWAGAPLTFEARTGS</sequence>
<feature type="domain" description="3-hydroxyisobutyrate dehydrogenase-like NAD-binding" evidence="6">
    <location>
        <begin position="164"/>
        <end position="285"/>
    </location>
</feature>